<reference evidence="2 3" key="1">
    <citation type="submission" date="2016-10" db="EMBL/GenBank/DDBJ databases">
        <authorList>
            <person name="de Groot N.N."/>
        </authorList>
    </citation>
    <scope>NUCLEOTIDE SEQUENCE [LARGE SCALE GENOMIC DNA]</scope>
    <source>
        <strain evidence="2 3">DSM 27078</strain>
    </source>
</reference>
<sequence>MIMLKKILSYLYPITLYKEKSSISETLEVTLYNGKYLLNTKNTNYSYGSLQTVLKKGLLEIGKNNISEMKHILILGVAGGSVVKTLVNDFNFSNKITGVELDQHVIDIANKYFNLNTFQNFECVIDDAQNFVEETPNKYDLIIIDIFNDKVMPAFLFENDFIHNTKNLLQKKGYILFNIMDSKIQKKIISENYFNHFEENEYVMKVIKNVERFNDLIIIHSVKK</sequence>
<dbReference type="Gene3D" id="3.40.50.150">
    <property type="entry name" value="Vaccinia Virus protein VP39"/>
    <property type="match status" value="1"/>
</dbReference>
<evidence type="ECO:0000256" key="1">
    <source>
        <dbReference type="ARBA" id="ARBA00023115"/>
    </source>
</evidence>
<dbReference type="Pfam" id="PF01564">
    <property type="entry name" value="Spermine_synth"/>
    <property type="match status" value="1"/>
</dbReference>
<dbReference type="GO" id="GO:0006596">
    <property type="term" value="P:polyamine biosynthetic process"/>
    <property type="evidence" value="ECO:0007669"/>
    <property type="project" value="UniProtKB-KW"/>
</dbReference>
<name>A0A1H8ZA03_9FLAO</name>
<proteinExistence type="predicted"/>
<accession>A0A1H8ZA03</accession>
<dbReference type="CDD" id="cd02440">
    <property type="entry name" value="AdoMet_MTases"/>
    <property type="match status" value="1"/>
</dbReference>
<dbReference type="InterPro" id="IPR029063">
    <property type="entry name" value="SAM-dependent_MTases_sf"/>
</dbReference>
<organism evidence="2 3">
    <name type="scientific">Flavobacterium urocaniciphilum</name>
    <dbReference type="NCBI Taxonomy" id="1299341"/>
    <lineage>
        <taxon>Bacteria</taxon>
        <taxon>Pseudomonadati</taxon>
        <taxon>Bacteroidota</taxon>
        <taxon>Flavobacteriia</taxon>
        <taxon>Flavobacteriales</taxon>
        <taxon>Flavobacteriaceae</taxon>
        <taxon>Flavobacterium</taxon>
    </lineage>
</organism>
<dbReference type="Proteomes" id="UP000198648">
    <property type="component" value="Unassembled WGS sequence"/>
</dbReference>
<dbReference type="SUPFAM" id="SSF53335">
    <property type="entry name" value="S-adenosyl-L-methionine-dependent methyltransferases"/>
    <property type="match status" value="1"/>
</dbReference>
<evidence type="ECO:0000313" key="2">
    <source>
        <dbReference type="EMBL" id="SEP61264.1"/>
    </source>
</evidence>
<dbReference type="EMBL" id="FOEI01000001">
    <property type="protein sequence ID" value="SEP61264.1"/>
    <property type="molecule type" value="Genomic_DNA"/>
</dbReference>
<protein>
    <submittedName>
        <fullName evidence="2">Spermine/spermidine synthase</fullName>
    </submittedName>
</protein>
<keyword evidence="1" id="KW-0620">Polyamine biosynthesis</keyword>
<dbReference type="PANTHER" id="PTHR43317:SF1">
    <property type="entry name" value="THERMOSPERMINE SYNTHASE ACAULIS5"/>
    <property type="match status" value="1"/>
</dbReference>
<dbReference type="STRING" id="1299341.SAMN05444005_101582"/>
<evidence type="ECO:0000313" key="3">
    <source>
        <dbReference type="Proteomes" id="UP000198648"/>
    </source>
</evidence>
<dbReference type="NCBIfam" id="NF037959">
    <property type="entry name" value="MFS_SpdSyn"/>
    <property type="match status" value="1"/>
</dbReference>
<keyword evidence="3" id="KW-1185">Reference proteome</keyword>
<dbReference type="AlphaFoldDB" id="A0A1H8ZA03"/>
<dbReference type="PANTHER" id="PTHR43317">
    <property type="entry name" value="THERMOSPERMINE SYNTHASE ACAULIS5"/>
    <property type="match status" value="1"/>
</dbReference>
<gene>
    <name evidence="2" type="ORF">SAMN05444005_101582</name>
</gene>